<organism evidence="1 2">
    <name type="scientific">Noviherbaspirillum album</name>
    <dbReference type="NCBI Taxonomy" id="3080276"/>
    <lineage>
        <taxon>Bacteria</taxon>
        <taxon>Pseudomonadati</taxon>
        <taxon>Pseudomonadota</taxon>
        <taxon>Betaproteobacteria</taxon>
        <taxon>Burkholderiales</taxon>
        <taxon>Oxalobacteraceae</taxon>
        <taxon>Noviherbaspirillum</taxon>
    </lineage>
</organism>
<sequence>MEKLNRYHVTFIATCPNNGVEIHYDLTIDTKVTIMVEDIIAEVRSITAGFHEDIADRLADRFLGRQTLKGHHHGVDITTVRQALPVPAGRLLFEQIPVDADFQCYGQRFFKRGPTLAIRATKNFPSGNPEFVREFRPHEHVEPVGGMKEFVRRYGQPTPTHLGGTLPTLTLGVDDLDEAEDDEIAAENMYQAMLEGNVGARMRAGRRAAKRATRRKSR</sequence>
<name>A0ABU6J421_9BURK</name>
<comment type="caution">
    <text evidence="1">The sequence shown here is derived from an EMBL/GenBank/DDBJ whole genome shotgun (WGS) entry which is preliminary data.</text>
</comment>
<dbReference type="Proteomes" id="UP001352263">
    <property type="component" value="Unassembled WGS sequence"/>
</dbReference>
<keyword evidence="2" id="KW-1185">Reference proteome</keyword>
<reference evidence="1 2" key="1">
    <citation type="submission" date="2023-10" db="EMBL/GenBank/DDBJ databases">
        <title>Noviherbaspirillum sp. CPCC 100848 genome assembly.</title>
        <authorList>
            <person name="Li X.Y."/>
            <person name="Fang X.M."/>
        </authorList>
    </citation>
    <scope>NUCLEOTIDE SEQUENCE [LARGE SCALE GENOMIC DNA]</scope>
    <source>
        <strain evidence="1 2">CPCC 100848</strain>
    </source>
</reference>
<accession>A0ABU6J421</accession>
<evidence type="ECO:0000313" key="2">
    <source>
        <dbReference type="Proteomes" id="UP001352263"/>
    </source>
</evidence>
<evidence type="ECO:0000313" key="1">
    <source>
        <dbReference type="EMBL" id="MEC4718273.1"/>
    </source>
</evidence>
<protein>
    <submittedName>
        <fullName evidence="1">Uncharacterized protein</fullName>
    </submittedName>
</protein>
<dbReference type="EMBL" id="JAWIIV010000002">
    <property type="protein sequence ID" value="MEC4718273.1"/>
    <property type="molecule type" value="Genomic_DNA"/>
</dbReference>
<dbReference type="RefSeq" id="WP_326505024.1">
    <property type="nucleotide sequence ID" value="NZ_JAWIIV010000002.1"/>
</dbReference>
<proteinExistence type="predicted"/>
<gene>
    <name evidence="1" type="ORF">RY831_03875</name>
</gene>